<dbReference type="AlphaFoldDB" id="A0A512JPC2"/>
<sequence length="76" mass="8644">MKPSLRPYIECPECTSCDVDRIEIGTRSGLRSRDVCNRCGHVAAEFKRQAFDPNRFDSRPRLAGMILPTCREDLDA</sequence>
<gene>
    <name evidence="1" type="ORF">MGN01_36460</name>
</gene>
<accession>A0A512JPC2</accession>
<dbReference type="Proteomes" id="UP000321750">
    <property type="component" value="Unassembled WGS sequence"/>
</dbReference>
<organism evidence="1 2">
    <name type="scientific">Methylobacterium gnaphalii</name>
    <dbReference type="NCBI Taxonomy" id="1010610"/>
    <lineage>
        <taxon>Bacteria</taxon>
        <taxon>Pseudomonadati</taxon>
        <taxon>Pseudomonadota</taxon>
        <taxon>Alphaproteobacteria</taxon>
        <taxon>Hyphomicrobiales</taxon>
        <taxon>Methylobacteriaceae</taxon>
        <taxon>Methylobacterium</taxon>
    </lineage>
</organism>
<dbReference type="EMBL" id="BJZV01000023">
    <property type="protein sequence ID" value="GEP11801.1"/>
    <property type="molecule type" value="Genomic_DNA"/>
</dbReference>
<evidence type="ECO:0000313" key="1">
    <source>
        <dbReference type="EMBL" id="GEP11801.1"/>
    </source>
</evidence>
<dbReference type="RefSeq" id="WP_147048213.1">
    <property type="nucleotide sequence ID" value="NZ_BJZV01000023.1"/>
</dbReference>
<proteinExistence type="predicted"/>
<protein>
    <submittedName>
        <fullName evidence="1">Uncharacterized protein</fullName>
    </submittedName>
</protein>
<name>A0A512JPC2_9HYPH</name>
<keyword evidence="2" id="KW-1185">Reference proteome</keyword>
<reference evidence="1 2" key="1">
    <citation type="submission" date="2019-07" db="EMBL/GenBank/DDBJ databases">
        <title>Whole genome shotgun sequence of Methylobacterium gnaphalii NBRC 107716.</title>
        <authorList>
            <person name="Hosoyama A."/>
            <person name="Uohara A."/>
            <person name="Ohji S."/>
            <person name="Ichikawa N."/>
        </authorList>
    </citation>
    <scope>NUCLEOTIDE SEQUENCE [LARGE SCALE GENOMIC DNA]</scope>
    <source>
        <strain evidence="1 2">NBRC 107716</strain>
    </source>
</reference>
<evidence type="ECO:0000313" key="2">
    <source>
        <dbReference type="Proteomes" id="UP000321750"/>
    </source>
</evidence>
<comment type="caution">
    <text evidence="1">The sequence shown here is derived from an EMBL/GenBank/DDBJ whole genome shotgun (WGS) entry which is preliminary data.</text>
</comment>